<evidence type="ECO:0000256" key="4">
    <source>
        <dbReference type="ARBA" id="ARBA00022670"/>
    </source>
</evidence>
<feature type="active site" description="Charge relay system" evidence="7">
    <location>
        <position position="402"/>
    </location>
</feature>
<sequence>MNERKTPWPWLAFLLLALSAWPMLRDWQREARSTQAPPKPSIANSSAFISPNQIEVQLRPGADDSTLEALSREIGAPLQWDSPLHAETEIAVATLPSGVSVAQALDKLRSDGRVETADVVHYYTEPTSAVLPQELVAEEPSDSNSTLKKDASGWRPNDPRYDEQWNFRLIHAEEAWALSRGKGIKVAVIDTGVAYTNCDKGPIARDFKQTRFVPGYDFTSRSAIAYDDNGHGTHVAGTIAESTNNNEGVAGLAFDATIMPVKVLTGSGMGSSAWIAEGIRYAADHGANVINMSLGGPFPDKLMAEACDYAHKKGVVIVCAAGNTGTEGVGYPAAFKPCIAVSAVGPKGNLAFYSSYGPQIALAAPGGDSRVGGQAGTILQNTILRDASGNPVDDYYGFQGTSMASPHVAAVAALIEAVGIRNPDDVKCILQKSAQPKEPTKKYGAGILDAGRAVKLAVNTYEDGVARFWFVVALFGLGGLVMWFNRKTGGPRHYPFWPIAAFAFGLLAPDWLSSTFGLGSHWNLLTHSVLIPAALLVLGADGPKERRFLGYMALGFTLHLGWEFLRDTIPVGLDYGRLALLPWCASNVLIGFGLLISGLAAKQE</sequence>
<keyword evidence="9" id="KW-0472">Membrane</keyword>
<dbReference type="eggNOG" id="COG1404">
    <property type="taxonomic scope" value="Bacteria"/>
</dbReference>
<keyword evidence="3" id="KW-0964">Secreted</keyword>
<evidence type="ECO:0000256" key="5">
    <source>
        <dbReference type="ARBA" id="ARBA00022801"/>
    </source>
</evidence>
<dbReference type="GO" id="GO:0004252">
    <property type="term" value="F:serine-type endopeptidase activity"/>
    <property type="evidence" value="ECO:0007669"/>
    <property type="project" value="UniProtKB-UniRule"/>
</dbReference>
<organism evidence="11 12">
    <name type="scientific">Chthonomonas calidirosea (strain DSM 23976 / ICMP 18418 / T49)</name>
    <dbReference type="NCBI Taxonomy" id="1303518"/>
    <lineage>
        <taxon>Bacteria</taxon>
        <taxon>Bacillati</taxon>
        <taxon>Armatimonadota</taxon>
        <taxon>Chthonomonadia</taxon>
        <taxon>Chthonomonadales</taxon>
        <taxon>Chthonomonadaceae</taxon>
        <taxon>Chthonomonas</taxon>
    </lineage>
</organism>
<dbReference type="InParanoid" id="S0EWN4"/>
<dbReference type="OrthoDB" id="9798386at2"/>
<feature type="domain" description="Peptidase S8/S53" evidence="10">
    <location>
        <begin position="181"/>
        <end position="446"/>
    </location>
</feature>
<evidence type="ECO:0000313" key="12">
    <source>
        <dbReference type="Proteomes" id="UP000014227"/>
    </source>
</evidence>
<dbReference type="PROSITE" id="PS51892">
    <property type="entry name" value="SUBTILASE"/>
    <property type="match status" value="1"/>
</dbReference>
<dbReference type="Gene3D" id="3.40.50.200">
    <property type="entry name" value="Peptidase S8/S53 domain"/>
    <property type="match status" value="1"/>
</dbReference>
<evidence type="ECO:0000256" key="7">
    <source>
        <dbReference type="PROSITE-ProRule" id="PRU01240"/>
    </source>
</evidence>
<dbReference type="EMBL" id="HF951689">
    <property type="protein sequence ID" value="CCW36187.1"/>
    <property type="molecule type" value="Genomic_DNA"/>
</dbReference>
<protein>
    <submittedName>
        <fullName evidence="11">Subtilisin-like serine proteases</fullName>
        <ecNumber evidence="11">3.4.21.-</ecNumber>
    </submittedName>
</protein>
<evidence type="ECO:0000256" key="6">
    <source>
        <dbReference type="ARBA" id="ARBA00022825"/>
    </source>
</evidence>
<evidence type="ECO:0000259" key="10">
    <source>
        <dbReference type="Pfam" id="PF00082"/>
    </source>
</evidence>
<name>S0EWN4_CHTCT</name>
<evidence type="ECO:0000313" key="11">
    <source>
        <dbReference type="EMBL" id="CCW36187.1"/>
    </source>
</evidence>
<dbReference type="InterPro" id="IPR050131">
    <property type="entry name" value="Peptidase_S8_subtilisin-like"/>
</dbReference>
<dbReference type="EC" id="3.4.21.-" evidence="11"/>
<keyword evidence="6 7" id="KW-0720">Serine protease</keyword>
<keyword evidence="9" id="KW-1133">Transmembrane helix</keyword>
<feature type="transmembrane region" description="Helical" evidence="9">
    <location>
        <begin position="548"/>
        <end position="565"/>
    </location>
</feature>
<dbReference type="KEGG" id="ccz:CCALI_02383"/>
<comment type="subcellular location">
    <subcellularLocation>
        <location evidence="1">Secreted</location>
    </subcellularLocation>
</comment>
<dbReference type="PANTHER" id="PTHR43806">
    <property type="entry name" value="PEPTIDASE S8"/>
    <property type="match status" value="1"/>
</dbReference>
<evidence type="ECO:0000256" key="2">
    <source>
        <dbReference type="ARBA" id="ARBA00011073"/>
    </source>
</evidence>
<dbReference type="Pfam" id="PF00082">
    <property type="entry name" value="Peptidase_S8"/>
    <property type="match status" value="1"/>
</dbReference>
<dbReference type="HOGENOM" id="CLU_011263_15_4_0"/>
<dbReference type="InterPro" id="IPR023827">
    <property type="entry name" value="Peptidase_S8_Asp-AS"/>
</dbReference>
<proteinExistence type="inferred from homology"/>
<reference evidence="12" key="1">
    <citation type="submission" date="2013-03" db="EMBL/GenBank/DDBJ databases">
        <title>Genome sequence of Chthonomonas calidirosea, the first sequenced genome from the Armatimonadetes phylum (formally candidate division OP10).</title>
        <authorList>
            <person name="Lee K.C.Y."/>
            <person name="Morgan X.C."/>
            <person name="Dunfield P.F."/>
            <person name="Tamas I."/>
            <person name="Houghton K.M."/>
            <person name="Vyssotski M."/>
            <person name="Ryan J.L.J."/>
            <person name="Lagutin K."/>
            <person name="McDonald I.R."/>
            <person name="Stott M.B."/>
        </authorList>
    </citation>
    <scope>NUCLEOTIDE SEQUENCE [LARGE SCALE GENOMIC DNA]</scope>
    <source>
        <strain evidence="12">DSM 23976 / ICMP 18418 / T49</strain>
    </source>
</reference>
<evidence type="ECO:0000256" key="3">
    <source>
        <dbReference type="ARBA" id="ARBA00022525"/>
    </source>
</evidence>
<dbReference type="GO" id="GO:0005576">
    <property type="term" value="C:extracellular region"/>
    <property type="evidence" value="ECO:0007669"/>
    <property type="project" value="UniProtKB-SubCell"/>
</dbReference>
<evidence type="ECO:0000256" key="1">
    <source>
        <dbReference type="ARBA" id="ARBA00004613"/>
    </source>
</evidence>
<feature type="active site" description="Charge relay system" evidence="7">
    <location>
        <position position="190"/>
    </location>
</feature>
<dbReference type="GO" id="GO:0006508">
    <property type="term" value="P:proteolysis"/>
    <property type="evidence" value="ECO:0007669"/>
    <property type="project" value="UniProtKB-KW"/>
</dbReference>
<dbReference type="InterPro" id="IPR036852">
    <property type="entry name" value="Peptidase_S8/S53_dom_sf"/>
</dbReference>
<dbReference type="STRING" id="454171.CP488_01710"/>
<feature type="transmembrane region" description="Helical" evidence="9">
    <location>
        <begin position="496"/>
        <end position="512"/>
    </location>
</feature>
<accession>S0EWN4</accession>
<feature type="transmembrane region" description="Helical" evidence="9">
    <location>
        <begin position="524"/>
        <end position="541"/>
    </location>
</feature>
<dbReference type="PROSITE" id="PS00136">
    <property type="entry name" value="SUBTILASE_ASP"/>
    <property type="match status" value="1"/>
</dbReference>
<dbReference type="AlphaFoldDB" id="S0EWN4"/>
<keyword evidence="4 7" id="KW-0645">Protease</keyword>
<dbReference type="Proteomes" id="UP000014227">
    <property type="component" value="Chromosome I"/>
</dbReference>
<dbReference type="SUPFAM" id="SSF52743">
    <property type="entry name" value="Subtilisin-like"/>
    <property type="match status" value="1"/>
</dbReference>
<keyword evidence="9" id="KW-0812">Transmembrane</keyword>
<gene>
    <name evidence="11" type="ORF">CCALI_02383</name>
</gene>
<dbReference type="RefSeq" id="WP_016483704.1">
    <property type="nucleotide sequence ID" value="NC_021487.1"/>
</dbReference>
<keyword evidence="12" id="KW-1185">Reference proteome</keyword>
<comment type="similarity">
    <text evidence="2 7 8">Belongs to the peptidase S8 family.</text>
</comment>
<dbReference type="InterPro" id="IPR015500">
    <property type="entry name" value="Peptidase_S8_subtilisin-rel"/>
</dbReference>
<feature type="transmembrane region" description="Helical" evidence="9">
    <location>
        <begin position="580"/>
        <end position="601"/>
    </location>
</feature>
<keyword evidence="5 7" id="KW-0378">Hydrolase</keyword>
<dbReference type="PRINTS" id="PR00723">
    <property type="entry name" value="SUBTILISIN"/>
</dbReference>
<dbReference type="CDD" id="cd07484">
    <property type="entry name" value="Peptidases_S8_Thermitase_like"/>
    <property type="match status" value="1"/>
</dbReference>
<dbReference type="PANTHER" id="PTHR43806:SF11">
    <property type="entry name" value="CEREVISIN-RELATED"/>
    <property type="match status" value="1"/>
</dbReference>
<feature type="active site" description="Charge relay system" evidence="7">
    <location>
        <position position="231"/>
    </location>
</feature>
<feature type="transmembrane region" description="Helical" evidence="9">
    <location>
        <begin position="466"/>
        <end position="484"/>
    </location>
</feature>
<dbReference type="InterPro" id="IPR023828">
    <property type="entry name" value="Peptidase_S8_Ser-AS"/>
</dbReference>
<evidence type="ECO:0000256" key="8">
    <source>
        <dbReference type="RuleBase" id="RU003355"/>
    </source>
</evidence>
<dbReference type="PATRIC" id="fig|1303518.3.peg.2479"/>
<dbReference type="InterPro" id="IPR000209">
    <property type="entry name" value="Peptidase_S8/S53_dom"/>
</dbReference>
<dbReference type="InterPro" id="IPR034084">
    <property type="entry name" value="Thermitase-like_dom"/>
</dbReference>
<dbReference type="PROSITE" id="PS00138">
    <property type="entry name" value="SUBTILASE_SER"/>
    <property type="match status" value="1"/>
</dbReference>
<evidence type="ECO:0000256" key="9">
    <source>
        <dbReference type="SAM" id="Phobius"/>
    </source>
</evidence>